<dbReference type="NCBIfam" id="TIGR01195">
    <property type="entry name" value="oadG_fam"/>
    <property type="match status" value="1"/>
</dbReference>
<dbReference type="OrthoDB" id="5772594at2"/>
<keyword evidence="7 16" id="KW-1003">Cell membrane</keyword>
<dbReference type="GO" id="GO:0015451">
    <property type="term" value="F:decarboxylation-driven active transmembrane transporter activity"/>
    <property type="evidence" value="ECO:0007669"/>
    <property type="project" value="UniProtKB-EC"/>
</dbReference>
<evidence type="ECO:0000313" key="18">
    <source>
        <dbReference type="EMBL" id="SJM92211.1"/>
    </source>
</evidence>
<evidence type="ECO:0000256" key="9">
    <source>
        <dbReference type="ARBA" id="ARBA00022967"/>
    </source>
</evidence>
<keyword evidence="14 16" id="KW-0739">Sodium transport</keyword>
<name>A0A1R4H854_9GAMM</name>
<evidence type="ECO:0000256" key="3">
    <source>
        <dbReference type="ARBA" id="ARBA00004162"/>
    </source>
</evidence>
<dbReference type="EC" id="7.2.4.2" evidence="16"/>
<evidence type="ECO:0000256" key="14">
    <source>
        <dbReference type="ARBA" id="ARBA00023201"/>
    </source>
</evidence>
<evidence type="ECO:0000256" key="12">
    <source>
        <dbReference type="ARBA" id="ARBA00023065"/>
    </source>
</evidence>
<dbReference type="GO" id="GO:0015081">
    <property type="term" value="F:sodium ion transmembrane transporter activity"/>
    <property type="evidence" value="ECO:0007669"/>
    <property type="project" value="UniProtKB-UniRule"/>
</dbReference>
<sequence>MTEELSLGLELMFVGMGIVFLFLAMLVVAINVMSALVQRFFPEAPVPSNPVLSTSLDKSVVAAITAAVHQHKNRHK</sequence>
<evidence type="ECO:0000256" key="17">
    <source>
        <dbReference type="RuleBase" id="RU004278"/>
    </source>
</evidence>
<dbReference type="RefSeq" id="WP_087146870.1">
    <property type="nucleotide sequence ID" value="NZ_FUKJ01000177.1"/>
</dbReference>
<dbReference type="Proteomes" id="UP000195442">
    <property type="component" value="Unassembled WGS sequence"/>
</dbReference>
<evidence type="ECO:0000256" key="4">
    <source>
        <dbReference type="ARBA" id="ARBA00005844"/>
    </source>
</evidence>
<keyword evidence="10 16" id="KW-1133">Transmembrane helix</keyword>
<dbReference type="GO" id="GO:0005886">
    <property type="term" value="C:plasma membrane"/>
    <property type="evidence" value="ECO:0007669"/>
    <property type="project" value="UniProtKB-SubCell"/>
</dbReference>
<evidence type="ECO:0000256" key="15">
    <source>
        <dbReference type="ARBA" id="ARBA00048176"/>
    </source>
</evidence>
<evidence type="ECO:0000256" key="6">
    <source>
        <dbReference type="ARBA" id="ARBA00022448"/>
    </source>
</evidence>
<dbReference type="EMBL" id="FUKJ01000177">
    <property type="protein sequence ID" value="SJM92211.1"/>
    <property type="molecule type" value="Genomic_DNA"/>
</dbReference>
<dbReference type="InterPro" id="IPR005899">
    <property type="entry name" value="Na_pump_deCOase"/>
</dbReference>
<evidence type="ECO:0000256" key="8">
    <source>
        <dbReference type="ARBA" id="ARBA00022692"/>
    </source>
</evidence>
<keyword evidence="13 16" id="KW-0472">Membrane</keyword>
<dbReference type="AlphaFoldDB" id="A0A1R4H854"/>
<evidence type="ECO:0000256" key="5">
    <source>
        <dbReference type="ARBA" id="ARBA00011869"/>
    </source>
</evidence>
<comment type="similarity">
    <text evidence="4 16 17">Belongs to the OadG family.</text>
</comment>
<protein>
    <recommendedName>
        <fullName evidence="16">Probable oxaloacetate decarboxylase gamma chain</fullName>
        <ecNumber evidence="16">7.2.4.2</ecNumber>
    </recommendedName>
</protein>
<proteinExistence type="inferred from homology"/>
<keyword evidence="19" id="KW-1185">Reference proteome</keyword>
<reference evidence="19" key="1">
    <citation type="submission" date="2017-02" db="EMBL/GenBank/DDBJ databases">
        <authorList>
            <person name="Daims H."/>
        </authorList>
    </citation>
    <scope>NUCLEOTIDE SEQUENCE [LARGE SCALE GENOMIC DNA]</scope>
</reference>
<evidence type="ECO:0000256" key="2">
    <source>
        <dbReference type="ARBA" id="ARBA00003002"/>
    </source>
</evidence>
<gene>
    <name evidence="16 18" type="primary">oadG</name>
    <name evidence="18" type="ORF">CRENPOLYSF2_2580002</name>
</gene>
<evidence type="ECO:0000256" key="1">
    <source>
        <dbReference type="ARBA" id="ARBA00001959"/>
    </source>
</evidence>
<comment type="function">
    <text evidence="2 16 17">Catalyzes the decarboxylation of oxaloacetate coupled to Na(+) translocation.</text>
</comment>
<evidence type="ECO:0000313" key="19">
    <source>
        <dbReference type="Proteomes" id="UP000195442"/>
    </source>
</evidence>
<dbReference type="Pfam" id="PF04277">
    <property type="entry name" value="OAD_gamma"/>
    <property type="match status" value="1"/>
</dbReference>
<evidence type="ECO:0000256" key="13">
    <source>
        <dbReference type="ARBA" id="ARBA00023136"/>
    </source>
</evidence>
<keyword evidence="11 16" id="KW-0915">Sodium</keyword>
<comment type="cofactor">
    <cofactor evidence="1 16 17">
        <name>Na(+)</name>
        <dbReference type="ChEBI" id="CHEBI:29101"/>
    </cofactor>
</comment>
<evidence type="ECO:0000256" key="7">
    <source>
        <dbReference type="ARBA" id="ARBA00022475"/>
    </source>
</evidence>
<keyword evidence="18" id="KW-0456">Lyase</keyword>
<dbReference type="HAMAP" id="MF_00404">
    <property type="entry name" value="OadG"/>
    <property type="match status" value="1"/>
</dbReference>
<comment type="subcellular location">
    <subcellularLocation>
        <location evidence="3 16 17">Cell membrane</location>
        <topology evidence="3 16 17">Single-pass membrane protein</topology>
    </subcellularLocation>
</comment>
<feature type="transmembrane region" description="Helical" evidence="16 17">
    <location>
        <begin position="12"/>
        <end position="32"/>
    </location>
</feature>
<keyword evidence="9 16" id="KW-1278">Translocase</keyword>
<keyword evidence="8 16" id="KW-0812">Transmembrane</keyword>
<accession>A0A1R4H854</accession>
<comment type="catalytic activity">
    <reaction evidence="15 16 17">
        <text>oxaloacetate + 2 Na(+)(in) + H(+) = pyruvate + 2 Na(+)(out) + CO2</text>
        <dbReference type="Rhea" id="RHEA:57724"/>
        <dbReference type="ChEBI" id="CHEBI:15361"/>
        <dbReference type="ChEBI" id="CHEBI:15378"/>
        <dbReference type="ChEBI" id="CHEBI:16452"/>
        <dbReference type="ChEBI" id="CHEBI:16526"/>
        <dbReference type="ChEBI" id="CHEBI:29101"/>
        <dbReference type="EC" id="7.2.4.2"/>
    </reaction>
</comment>
<keyword evidence="6 16" id="KW-0813">Transport</keyword>
<organism evidence="18 19">
    <name type="scientific">Crenothrix polyspora</name>
    <dbReference type="NCBI Taxonomy" id="360316"/>
    <lineage>
        <taxon>Bacteria</taxon>
        <taxon>Pseudomonadati</taxon>
        <taxon>Pseudomonadota</taxon>
        <taxon>Gammaproteobacteria</taxon>
        <taxon>Methylococcales</taxon>
        <taxon>Crenotrichaceae</taxon>
        <taxon>Crenothrix</taxon>
    </lineage>
</organism>
<evidence type="ECO:0000256" key="11">
    <source>
        <dbReference type="ARBA" id="ARBA00023053"/>
    </source>
</evidence>
<keyword evidence="12 16" id="KW-0406">Ion transport</keyword>
<dbReference type="GO" id="GO:0036376">
    <property type="term" value="P:sodium ion export across plasma membrane"/>
    <property type="evidence" value="ECO:0007669"/>
    <property type="project" value="InterPro"/>
</dbReference>
<dbReference type="InterPro" id="IPR023424">
    <property type="entry name" value="OadG"/>
</dbReference>
<comment type="subunit">
    <text evidence="5 16">Heterotrimer of an alpha, a beta and a gamma subunit.</text>
</comment>
<evidence type="ECO:0000256" key="10">
    <source>
        <dbReference type="ARBA" id="ARBA00022989"/>
    </source>
</evidence>
<dbReference type="GO" id="GO:0008948">
    <property type="term" value="F:oxaloacetate decarboxylase activity"/>
    <property type="evidence" value="ECO:0007669"/>
    <property type="project" value="UniProtKB-UniRule"/>
</dbReference>
<evidence type="ECO:0000256" key="16">
    <source>
        <dbReference type="HAMAP-Rule" id="MF_00404"/>
    </source>
</evidence>